<protein>
    <submittedName>
        <fullName evidence="1">Uncharacterized protein</fullName>
    </submittedName>
</protein>
<proteinExistence type="predicted"/>
<dbReference type="RefSeq" id="WP_285231836.1">
    <property type="nucleotide sequence ID" value="NZ_CP116346.1"/>
</dbReference>
<evidence type="ECO:0000313" key="1">
    <source>
        <dbReference type="EMBL" id="WIT10762.1"/>
    </source>
</evidence>
<accession>A0AA95SLX1</accession>
<sequence>MSGAEHWINRLQSLAARFPQYGIGRDLAGLAVADLWGIYRFLQHVAEG</sequence>
<dbReference type="Proteomes" id="UP001177769">
    <property type="component" value="Chromosome"/>
</dbReference>
<keyword evidence="2" id="KW-1185">Reference proteome</keyword>
<reference evidence="1" key="1">
    <citation type="submission" date="2023-01" db="EMBL/GenBank/DDBJ databases">
        <title>Whole genome sequence of Paucibacter sp. S2-9 isolated from pond sediment.</title>
        <authorList>
            <person name="Jung J.Y."/>
        </authorList>
    </citation>
    <scope>NUCLEOTIDE SEQUENCE</scope>
    <source>
        <strain evidence="1">S2-9</strain>
    </source>
</reference>
<organism evidence="1 2">
    <name type="scientific">Paucibacter sediminis</name>
    <dbReference type="NCBI Taxonomy" id="3019553"/>
    <lineage>
        <taxon>Bacteria</taxon>
        <taxon>Pseudomonadati</taxon>
        <taxon>Pseudomonadota</taxon>
        <taxon>Betaproteobacteria</taxon>
        <taxon>Burkholderiales</taxon>
        <taxon>Sphaerotilaceae</taxon>
        <taxon>Roseateles</taxon>
    </lineage>
</organism>
<gene>
    <name evidence="1" type="ORF">PFX98_17840</name>
</gene>
<dbReference type="KEGG" id="pais:PFX98_17840"/>
<name>A0AA95SLX1_9BURK</name>
<evidence type="ECO:0000313" key="2">
    <source>
        <dbReference type="Proteomes" id="UP001177769"/>
    </source>
</evidence>
<dbReference type="AlphaFoldDB" id="A0AA95SLX1"/>
<dbReference type="EMBL" id="CP116346">
    <property type="protein sequence ID" value="WIT10762.1"/>
    <property type="molecule type" value="Genomic_DNA"/>
</dbReference>